<evidence type="ECO:0000256" key="6">
    <source>
        <dbReference type="ARBA" id="ARBA00038514"/>
    </source>
</evidence>
<dbReference type="CDD" id="cd17319">
    <property type="entry name" value="MFS_ExuT_GudP_like"/>
    <property type="match status" value="1"/>
</dbReference>
<keyword evidence="4 7" id="KW-1133">Transmembrane helix</keyword>
<evidence type="ECO:0000313" key="10">
    <source>
        <dbReference type="Proteomes" id="UP001302613"/>
    </source>
</evidence>
<feature type="transmembrane region" description="Helical" evidence="7">
    <location>
        <begin position="6"/>
        <end position="24"/>
    </location>
</feature>
<dbReference type="PROSITE" id="PS50850">
    <property type="entry name" value="MFS"/>
    <property type="match status" value="1"/>
</dbReference>
<dbReference type="PIRSF" id="PIRSF002808">
    <property type="entry name" value="Hexose_phosphate_transp"/>
    <property type="match status" value="1"/>
</dbReference>
<dbReference type="InterPro" id="IPR000849">
    <property type="entry name" value="Sugar_P_transporter"/>
</dbReference>
<comment type="subcellular location">
    <subcellularLocation>
        <location evidence="1">Membrane</location>
        <topology evidence="1">Multi-pass membrane protein</topology>
    </subcellularLocation>
</comment>
<gene>
    <name evidence="9" type="ORF">RY846_05700</name>
</gene>
<dbReference type="InterPro" id="IPR036259">
    <property type="entry name" value="MFS_trans_sf"/>
</dbReference>
<dbReference type="RefSeq" id="WP_234103763.1">
    <property type="nucleotide sequence ID" value="NZ_CP136601.1"/>
</dbReference>
<feature type="transmembrane region" description="Helical" evidence="7">
    <location>
        <begin position="233"/>
        <end position="251"/>
    </location>
</feature>
<feature type="transmembrane region" description="Helical" evidence="7">
    <location>
        <begin position="354"/>
        <end position="381"/>
    </location>
</feature>
<evidence type="ECO:0000256" key="3">
    <source>
        <dbReference type="ARBA" id="ARBA00022692"/>
    </source>
</evidence>
<organism evidence="9 10">
    <name type="scientific">Citrobacter portucalensis</name>
    <dbReference type="NCBI Taxonomy" id="1639133"/>
    <lineage>
        <taxon>Bacteria</taxon>
        <taxon>Pseudomonadati</taxon>
        <taxon>Pseudomonadota</taxon>
        <taxon>Gammaproteobacteria</taxon>
        <taxon>Enterobacterales</taxon>
        <taxon>Enterobacteriaceae</taxon>
        <taxon>Citrobacter</taxon>
        <taxon>Citrobacter freundii complex</taxon>
    </lineage>
</organism>
<evidence type="ECO:0000313" key="9">
    <source>
        <dbReference type="EMBL" id="WOH44677.1"/>
    </source>
</evidence>
<evidence type="ECO:0000256" key="5">
    <source>
        <dbReference type="ARBA" id="ARBA00023136"/>
    </source>
</evidence>
<protein>
    <submittedName>
        <fullName evidence="9">MFS transporter</fullName>
    </submittedName>
</protein>
<keyword evidence="5 7" id="KW-0472">Membrane</keyword>
<feature type="transmembrane region" description="Helical" evidence="7">
    <location>
        <begin position="45"/>
        <end position="67"/>
    </location>
</feature>
<dbReference type="InterPro" id="IPR020846">
    <property type="entry name" value="MFS_dom"/>
</dbReference>
<keyword evidence="10" id="KW-1185">Reference proteome</keyword>
<dbReference type="PANTHER" id="PTHR11662">
    <property type="entry name" value="SOLUTE CARRIER FAMILY 17"/>
    <property type="match status" value="1"/>
</dbReference>
<evidence type="ECO:0000256" key="2">
    <source>
        <dbReference type="ARBA" id="ARBA00022475"/>
    </source>
</evidence>
<reference evidence="9 10" key="1">
    <citation type="submission" date="2023-10" db="EMBL/GenBank/DDBJ databases">
        <title>SFO-1, KPC-2, NDM-1 were first reported in Portuguese citrobacter collected clinically.</title>
        <authorList>
            <person name="Guo K."/>
        </authorList>
    </citation>
    <scope>NUCLEOTIDE SEQUENCE [LARGE SCALE GENOMIC DNA]</scope>
    <source>
        <strain evidence="9 10">L2724hy</strain>
    </source>
</reference>
<keyword evidence="2" id="KW-1003">Cell membrane</keyword>
<dbReference type="Pfam" id="PF07690">
    <property type="entry name" value="MFS_1"/>
    <property type="match status" value="1"/>
</dbReference>
<sequence length="424" mass="46700">MKVKNLRWYIIVLVMMGTITNYLSRNTLGIAAPTMLKDIGFTEQQYAWITAAFNLAYPVGGVCAGYIMDRFGVRWVFAMMAILWSVFNALTGFFSSWIPMMILRMGIGLTESTFNPAGMKVSAQWFPPRERGLACGIYSIGTSAGAMLAPPVVAWSIIHYNWRIAFVVASVFGIVWSVLWLIAYRPPEKHALMTEEELALIGREATHARITRRVSLKSLLPRRNLWAISLPRLFADPTWAALGFWMPLYLVTVRHLDLKQIALFAWLPFLTADAGCLFAGLFAQWLNRRGITLINAKRITFTLAACLMMLIPLLNFVTTTGMAITLFCVAGFAHQCASITVISMSAEFFSEDEVGTVTGFAGLVGGVGGFIGTLLIGVAVASIGYSLVFDVLGFLDLIGAVLLWTLLSIPRSDPLRDTVLNPGL</sequence>
<dbReference type="Gene3D" id="1.20.1250.20">
    <property type="entry name" value="MFS general substrate transporter like domains"/>
    <property type="match status" value="2"/>
</dbReference>
<feature type="transmembrane region" description="Helical" evidence="7">
    <location>
        <begin position="263"/>
        <end position="287"/>
    </location>
</feature>
<feature type="transmembrane region" description="Helical" evidence="7">
    <location>
        <begin position="164"/>
        <end position="183"/>
    </location>
</feature>
<feature type="transmembrane region" description="Helical" evidence="7">
    <location>
        <begin position="323"/>
        <end position="342"/>
    </location>
</feature>
<comment type="similarity">
    <text evidence="6">Belongs to the major facilitator superfamily. Phthalate permease family.</text>
</comment>
<dbReference type="PANTHER" id="PTHR11662:SF285">
    <property type="entry name" value="HEXURONATE TRANSPORTER"/>
    <property type="match status" value="1"/>
</dbReference>
<evidence type="ECO:0000259" key="8">
    <source>
        <dbReference type="PROSITE" id="PS50850"/>
    </source>
</evidence>
<dbReference type="EMBL" id="CP136601">
    <property type="protein sequence ID" value="WOH44677.1"/>
    <property type="molecule type" value="Genomic_DNA"/>
</dbReference>
<name>A0ABZ0H4P0_9ENTR</name>
<feature type="transmembrane region" description="Helical" evidence="7">
    <location>
        <begin position="299"/>
        <end position="317"/>
    </location>
</feature>
<feature type="transmembrane region" description="Helical" evidence="7">
    <location>
        <begin position="387"/>
        <end position="407"/>
    </location>
</feature>
<dbReference type="Proteomes" id="UP001302613">
    <property type="component" value="Chromosome"/>
</dbReference>
<proteinExistence type="inferred from homology"/>
<dbReference type="SUPFAM" id="SSF103473">
    <property type="entry name" value="MFS general substrate transporter"/>
    <property type="match status" value="1"/>
</dbReference>
<accession>A0ABZ0H4P0</accession>
<evidence type="ECO:0000256" key="7">
    <source>
        <dbReference type="SAM" id="Phobius"/>
    </source>
</evidence>
<feature type="domain" description="Major facilitator superfamily (MFS) profile" evidence="8">
    <location>
        <begin position="10"/>
        <end position="411"/>
    </location>
</feature>
<evidence type="ECO:0000256" key="4">
    <source>
        <dbReference type="ARBA" id="ARBA00022989"/>
    </source>
</evidence>
<dbReference type="InterPro" id="IPR050382">
    <property type="entry name" value="MFS_Na/Anion_cotransporter"/>
</dbReference>
<evidence type="ECO:0000256" key="1">
    <source>
        <dbReference type="ARBA" id="ARBA00004141"/>
    </source>
</evidence>
<feature type="transmembrane region" description="Helical" evidence="7">
    <location>
        <begin position="73"/>
        <end position="95"/>
    </location>
</feature>
<dbReference type="InterPro" id="IPR011701">
    <property type="entry name" value="MFS"/>
</dbReference>
<feature type="transmembrane region" description="Helical" evidence="7">
    <location>
        <begin position="135"/>
        <end position="158"/>
    </location>
</feature>
<keyword evidence="3 7" id="KW-0812">Transmembrane</keyword>